<evidence type="ECO:0000313" key="3">
    <source>
        <dbReference type="EMBL" id="CAL4171152.1"/>
    </source>
</evidence>
<dbReference type="EMBL" id="CAXKWB010051225">
    <property type="protein sequence ID" value="CAL4171152.1"/>
    <property type="molecule type" value="Genomic_DNA"/>
</dbReference>
<organism evidence="3 4">
    <name type="scientific">Meganyctiphanes norvegica</name>
    <name type="common">Northern krill</name>
    <name type="synonym">Thysanopoda norvegica</name>
    <dbReference type="NCBI Taxonomy" id="48144"/>
    <lineage>
        <taxon>Eukaryota</taxon>
        <taxon>Metazoa</taxon>
        <taxon>Ecdysozoa</taxon>
        <taxon>Arthropoda</taxon>
        <taxon>Crustacea</taxon>
        <taxon>Multicrustacea</taxon>
        <taxon>Malacostraca</taxon>
        <taxon>Eumalacostraca</taxon>
        <taxon>Eucarida</taxon>
        <taxon>Euphausiacea</taxon>
        <taxon>Euphausiidae</taxon>
        <taxon>Meganyctiphanes</taxon>
    </lineage>
</organism>
<name>A0AAV2S9Z7_MEGNR</name>
<feature type="chain" id="PRO_5043449872" evidence="2">
    <location>
        <begin position="28"/>
        <end position="351"/>
    </location>
</feature>
<proteinExistence type="predicted"/>
<sequence length="351" mass="38748">MIQTSTLLILICLTLAVISINEQDIHATDVYEGKGQGSELTGALMALRSVLNRLGFAPTISGKSLMWPLDMASINEIESIDFFPPYNVNTSTTTEKPDVVPGSNNTDGDSDDEWITSTDDEWILSTTDTTTKINKSTTTEKPSTLWGLWINSSGIVPESNNSIDDSYQEGITSNTTTTTVTTTDKPDIMWQFNNSDIVPGTSNEFDESDDEWITLIINSTISVNASATNATENSYIVCRLWFNSSGIIVGDSEDEPNTKVTIPGHPTCSGVAKFINAQLPHIEPILTNFTKMIDPFSKEIMDHLSSVFDMLLEVFEIFENVFDSVVEIFGLLWELFSLPLGLLDSFFSEQE</sequence>
<dbReference type="Proteomes" id="UP001497623">
    <property type="component" value="Unassembled WGS sequence"/>
</dbReference>
<protein>
    <submittedName>
        <fullName evidence="3">Uncharacterized protein</fullName>
    </submittedName>
</protein>
<evidence type="ECO:0000313" key="4">
    <source>
        <dbReference type="Proteomes" id="UP001497623"/>
    </source>
</evidence>
<evidence type="ECO:0000256" key="1">
    <source>
        <dbReference type="SAM" id="MobiDB-lite"/>
    </source>
</evidence>
<feature type="non-terminal residue" evidence="3">
    <location>
        <position position="351"/>
    </location>
</feature>
<accession>A0AAV2S9Z7</accession>
<feature type="signal peptide" evidence="2">
    <location>
        <begin position="1"/>
        <end position="27"/>
    </location>
</feature>
<keyword evidence="2" id="KW-0732">Signal</keyword>
<evidence type="ECO:0000256" key="2">
    <source>
        <dbReference type="SAM" id="SignalP"/>
    </source>
</evidence>
<keyword evidence="4" id="KW-1185">Reference proteome</keyword>
<reference evidence="3 4" key="1">
    <citation type="submission" date="2024-05" db="EMBL/GenBank/DDBJ databases">
        <authorList>
            <person name="Wallberg A."/>
        </authorList>
    </citation>
    <scope>NUCLEOTIDE SEQUENCE [LARGE SCALE GENOMIC DNA]</scope>
</reference>
<dbReference type="AlphaFoldDB" id="A0AAV2S9Z7"/>
<gene>
    <name evidence="3" type="ORF">MNOR_LOCUS34081</name>
</gene>
<feature type="region of interest" description="Disordered" evidence="1">
    <location>
        <begin position="91"/>
        <end position="115"/>
    </location>
</feature>
<comment type="caution">
    <text evidence="3">The sequence shown here is derived from an EMBL/GenBank/DDBJ whole genome shotgun (WGS) entry which is preliminary data.</text>
</comment>